<dbReference type="InterPro" id="IPR008258">
    <property type="entry name" value="Transglycosylase_SLT_dom_1"/>
</dbReference>
<evidence type="ECO:0000256" key="1">
    <source>
        <dbReference type="PROSITE-ProRule" id="PRU00339"/>
    </source>
</evidence>
<dbReference type="PANTHER" id="PTHR37423">
    <property type="entry name" value="SOLUBLE LYTIC MUREIN TRANSGLYCOSYLASE-RELATED"/>
    <property type="match status" value="1"/>
</dbReference>
<dbReference type="PROSITE" id="PS50005">
    <property type="entry name" value="TPR"/>
    <property type="match status" value="1"/>
</dbReference>
<reference evidence="3" key="1">
    <citation type="journal article" date="2021" name="PeerJ">
        <title>Extensive microbial diversity within the chicken gut microbiome revealed by metagenomics and culture.</title>
        <authorList>
            <person name="Gilroy R."/>
            <person name="Ravi A."/>
            <person name="Getino M."/>
            <person name="Pursley I."/>
            <person name="Horton D.L."/>
            <person name="Alikhan N.F."/>
            <person name="Baker D."/>
            <person name="Gharbi K."/>
            <person name="Hall N."/>
            <person name="Watson M."/>
            <person name="Adriaenssens E.M."/>
            <person name="Foster-Nyarko E."/>
            <person name="Jarju S."/>
            <person name="Secka A."/>
            <person name="Antonio M."/>
            <person name="Oren A."/>
            <person name="Chaudhuri R.R."/>
            <person name="La Ragione R."/>
            <person name="Hildebrand F."/>
            <person name="Pallen M.J."/>
        </authorList>
    </citation>
    <scope>NUCLEOTIDE SEQUENCE</scope>
    <source>
        <strain evidence="3">A6-441</strain>
    </source>
</reference>
<gene>
    <name evidence="3" type="ORF">IAA47_04925</name>
</gene>
<proteinExistence type="predicted"/>
<accession>A0A9E2KXI9</accession>
<dbReference type="AlphaFoldDB" id="A0A9E2KXI9"/>
<keyword evidence="1" id="KW-0802">TPR repeat</keyword>
<evidence type="ECO:0000259" key="2">
    <source>
        <dbReference type="Pfam" id="PF01464"/>
    </source>
</evidence>
<feature type="repeat" description="TPR" evidence="1">
    <location>
        <begin position="63"/>
        <end position="96"/>
    </location>
</feature>
<dbReference type="Pfam" id="PF01464">
    <property type="entry name" value="SLT"/>
    <property type="match status" value="1"/>
</dbReference>
<feature type="domain" description="Transglycosylase SLT" evidence="2">
    <location>
        <begin position="481"/>
        <end position="572"/>
    </location>
</feature>
<dbReference type="InterPro" id="IPR011990">
    <property type="entry name" value="TPR-like_helical_dom_sf"/>
</dbReference>
<dbReference type="SUPFAM" id="SSF48452">
    <property type="entry name" value="TPR-like"/>
    <property type="match status" value="1"/>
</dbReference>
<dbReference type="Pfam" id="PF13174">
    <property type="entry name" value="TPR_6"/>
    <property type="match status" value="1"/>
</dbReference>
<dbReference type="EMBL" id="JAHLFN010000045">
    <property type="protein sequence ID" value="MBU3842312.1"/>
    <property type="molecule type" value="Genomic_DNA"/>
</dbReference>
<comment type="caution">
    <text evidence="3">The sequence shown here is derived from an EMBL/GenBank/DDBJ whole genome shotgun (WGS) entry which is preliminary data.</text>
</comment>
<dbReference type="SUPFAM" id="SSF53955">
    <property type="entry name" value="Lysozyme-like"/>
    <property type="match status" value="1"/>
</dbReference>
<sequence length="615" mass="72809">MKKIISIFIFFIYFNLGFSYKNQDYTLFLDGKKAYYSKNYSLAQLNFETLMKTFPLSLILSNNYAYFYIGMNYYHLENYEKAAYYLEKAVYISTNLLTDNSQTENLHLFAERDFALGDSLMKIGETQKAITYLNRVGSNTYYPFISYYEKKALEILKEYSPIYEKKLQLKFEYNFSVMDDFSVPELLKIGKFFSSKKDYEKAVEFYTLLLSKNNLSQKEKAEIYTDYFELLMTNKEYDEILKLTKNYNNEFSDIFKYYRGITFYKKRDFSRALYLFNSIGKGDFYSKANYYSAGIYFTLNDYNNVIANLKNVKDKNIITDSMAAFSYLYLNDEKNSQKAITKLAQKYPDTYIGLYFKRSLEKENLPLTQFSSLEDLINFSNTILSTQLPLPQDFIPKADILELDQLSQIAELEDREILKVAFQKSSFAKKRNPEGTLATTLILESGNFYELAFKNSLLSLKDFADYKELFRYNFPLYYQDIIRECSKKYDVPQELIYTIIHTITGFNPFYISDDSKFGIMNIPYTDDNSLRFFELFDVNTNIEEGTKILKNLLTKYNGNKIKTLIAYVYGEEYLDLIFFGYTNDINFASITIPEERFFLQNMFMTYIFYSRIYNF</sequence>
<organism evidence="3 4">
    <name type="scientific">Candidatus Fusobacterium pullicola</name>
    <dbReference type="NCBI Taxonomy" id="2838601"/>
    <lineage>
        <taxon>Bacteria</taxon>
        <taxon>Fusobacteriati</taxon>
        <taxon>Fusobacteriota</taxon>
        <taxon>Fusobacteriia</taxon>
        <taxon>Fusobacteriales</taxon>
        <taxon>Fusobacteriaceae</taxon>
        <taxon>Fusobacterium</taxon>
    </lineage>
</organism>
<protein>
    <submittedName>
        <fullName evidence="3">Transglycosylase SLT domain-containing protein</fullName>
    </submittedName>
</protein>
<dbReference type="PANTHER" id="PTHR37423:SF2">
    <property type="entry name" value="MEMBRANE-BOUND LYTIC MUREIN TRANSGLYCOSYLASE C"/>
    <property type="match status" value="1"/>
</dbReference>
<dbReference type="InterPro" id="IPR019734">
    <property type="entry name" value="TPR_rpt"/>
</dbReference>
<evidence type="ECO:0000313" key="3">
    <source>
        <dbReference type="EMBL" id="MBU3842312.1"/>
    </source>
</evidence>
<dbReference type="Gene3D" id="1.10.530.10">
    <property type="match status" value="1"/>
</dbReference>
<reference evidence="3" key="2">
    <citation type="submission" date="2021-04" db="EMBL/GenBank/DDBJ databases">
        <authorList>
            <person name="Gilroy R."/>
        </authorList>
    </citation>
    <scope>NUCLEOTIDE SEQUENCE</scope>
    <source>
        <strain evidence="3">A6-441</strain>
    </source>
</reference>
<dbReference type="Proteomes" id="UP000724657">
    <property type="component" value="Unassembled WGS sequence"/>
</dbReference>
<evidence type="ECO:0000313" key="4">
    <source>
        <dbReference type="Proteomes" id="UP000724657"/>
    </source>
</evidence>
<name>A0A9E2KXI9_9FUSO</name>
<dbReference type="Gene3D" id="1.25.40.10">
    <property type="entry name" value="Tetratricopeptide repeat domain"/>
    <property type="match status" value="2"/>
</dbReference>
<dbReference type="InterPro" id="IPR023346">
    <property type="entry name" value="Lysozyme-like_dom_sf"/>
</dbReference>